<feature type="compositionally biased region" description="Basic and acidic residues" evidence="1">
    <location>
        <begin position="897"/>
        <end position="907"/>
    </location>
</feature>
<evidence type="ECO:0000256" key="1">
    <source>
        <dbReference type="SAM" id="MobiDB-lite"/>
    </source>
</evidence>
<organism evidence="2 3">
    <name type="scientific">Gonapodya prolifera (strain JEL478)</name>
    <name type="common">Monoblepharis prolifera</name>
    <dbReference type="NCBI Taxonomy" id="1344416"/>
    <lineage>
        <taxon>Eukaryota</taxon>
        <taxon>Fungi</taxon>
        <taxon>Fungi incertae sedis</taxon>
        <taxon>Chytridiomycota</taxon>
        <taxon>Chytridiomycota incertae sedis</taxon>
        <taxon>Monoblepharidomycetes</taxon>
        <taxon>Monoblepharidales</taxon>
        <taxon>Gonapodyaceae</taxon>
        <taxon>Gonapodya</taxon>
    </lineage>
</organism>
<feature type="compositionally biased region" description="Basic and acidic residues" evidence="1">
    <location>
        <begin position="764"/>
        <end position="776"/>
    </location>
</feature>
<feature type="region of interest" description="Disordered" evidence="1">
    <location>
        <begin position="1330"/>
        <end position="1354"/>
    </location>
</feature>
<feature type="region of interest" description="Disordered" evidence="1">
    <location>
        <begin position="497"/>
        <end position="1022"/>
    </location>
</feature>
<dbReference type="EMBL" id="KQ965790">
    <property type="protein sequence ID" value="KXS12193.1"/>
    <property type="molecule type" value="Genomic_DNA"/>
</dbReference>
<feature type="region of interest" description="Disordered" evidence="1">
    <location>
        <begin position="298"/>
        <end position="332"/>
    </location>
</feature>
<feature type="compositionally biased region" description="Polar residues" evidence="1">
    <location>
        <begin position="971"/>
        <end position="983"/>
    </location>
</feature>
<feature type="compositionally biased region" description="Basic and acidic residues" evidence="1">
    <location>
        <begin position="319"/>
        <end position="331"/>
    </location>
</feature>
<feature type="region of interest" description="Disordered" evidence="1">
    <location>
        <begin position="1"/>
        <end position="82"/>
    </location>
</feature>
<evidence type="ECO:0000313" key="3">
    <source>
        <dbReference type="Proteomes" id="UP000070544"/>
    </source>
</evidence>
<feature type="compositionally biased region" description="Basic and acidic residues" evidence="1">
    <location>
        <begin position="700"/>
        <end position="709"/>
    </location>
</feature>
<feature type="compositionally biased region" description="Polar residues" evidence="1">
    <location>
        <begin position="778"/>
        <end position="794"/>
    </location>
</feature>
<feature type="region of interest" description="Disordered" evidence="1">
    <location>
        <begin position="1148"/>
        <end position="1211"/>
    </location>
</feature>
<feature type="compositionally biased region" description="Low complexity" evidence="1">
    <location>
        <begin position="555"/>
        <end position="566"/>
    </location>
</feature>
<feature type="compositionally biased region" description="Polar residues" evidence="1">
    <location>
        <begin position="917"/>
        <end position="932"/>
    </location>
</feature>
<feature type="compositionally biased region" description="Polar residues" evidence="1">
    <location>
        <begin position="1177"/>
        <end position="1189"/>
    </location>
</feature>
<proteinExistence type="predicted"/>
<keyword evidence="3" id="KW-1185">Reference proteome</keyword>
<feature type="compositionally biased region" description="Polar residues" evidence="1">
    <location>
        <begin position="1000"/>
        <end position="1012"/>
    </location>
</feature>
<feature type="compositionally biased region" description="Polar residues" evidence="1">
    <location>
        <begin position="415"/>
        <end position="426"/>
    </location>
</feature>
<feature type="compositionally biased region" description="Polar residues" evidence="1">
    <location>
        <begin position="1287"/>
        <end position="1296"/>
    </location>
</feature>
<feature type="compositionally biased region" description="Low complexity" evidence="1">
    <location>
        <begin position="710"/>
        <end position="724"/>
    </location>
</feature>
<feature type="compositionally biased region" description="Basic and acidic residues" evidence="1">
    <location>
        <begin position="29"/>
        <end position="48"/>
    </location>
</feature>
<feature type="region of interest" description="Disordered" evidence="1">
    <location>
        <begin position="185"/>
        <end position="207"/>
    </location>
</feature>
<protein>
    <submittedName>
        <fullName evidence="2">Uncharacterized protein</fullName>
    </submittedName>
</protein>
<sequence>MTLKISIAGGIVDSDDSRGIGSTHGVAASKERQLSEHERDTAQRRDGADSQLEGIRNSGTSRVVEPPDSPRKSSNAVGPVKVVDPNASIDHRRSLLHSPPAPPPLLPPQRFIPLNISVLRLGMTTAKSLPSKESPDHGIVTTPSISNLDRHDGRALSAVLKDVYGDTKQNQKNGDVRTTITVQGVAESGTAETEQASSDKNRSAARTFSSVDFEKNHERPVWHLAINLPPPPPVPEYLPEVAPSDPIPLDTFSPQDYAARPPRHPSTTVPTAPVVSHVDFTVPEKRVVLFQRDVEVEEISDTEPEADVSTRPDSTSTPEKAHDLGEPKDKPSVTVIGNLKEGQQISSRPYKSTWRRLPAAAKTTDKQGSVPSNSPTVSLASTTTSSTSMGGHITPGTRRTSDPGVRRIVERETNPNHNNRASTETSAPRPVKMRSETSLKAAEINVTHTVAQTAEPRKGLMWRSPALDDDIVGALQLSTRPVPSPPLNLAITTVTSRHPSTPIDSTHGVLSDNSPPWDAPAPRSTTNVGTRRAASHSPRDFSGTESSKEPRRRQSQTPSPAQTSPSLGRSKPLTESQAPFQPGATVRRRRVAQQTDSTAVRSPSNNVASSPPPPSDFRRSSQESTGTKAKSDHATATSSAAPPPLPSAAPPPPPIRISAPVQTTSATATRSQEDRAKNVGWSNMAPSRAKVRAKTKSKKGSSDRVEEVSPKTVPSSPDTVTSTSQRPVTLPPASSFREEKATGVASNPEAIDHGASSQNLPPVEQRKSSSRARVDSVDQISIPSSEFASRGSDQSNHRERVHHRRESEYPSPSKPSLDASNYLSKAADAAGSVHESVDLTGEIDKGSKVVNTESNEVGKEPIGQPRRDAEVGTPGSKHRPRLQPMRKRPIYEIEVEIDVKEQRKPNDLDSVAPPKAQESSAANHSEIVSNTDDPIIVVAPSSTDAQKRIYAESSKPLGESTPKSGAEKSKSQNVTSPRNSVVETSRVKSSDAVPLKTRTPHSTDQQRHQPQNRMKPREVTLPVGESLQKRDDPVTMRSTPAATVGLTRTIKSASSARERTPLVSMQSLDLAIVDDSDPIAQYETVDPKGLKTQHGPRKSHSKQEVKNGNKRPRYVLSEDVSYRMDLPLYTKRRFHALWKGKFPKVDYSSDAGNASQSLTSNTPLHSSSGAPHARVTSRLSTKSTSTQGSHPPVVSESAQRRRLSSKSDVVVDIEGDVTDDDPLTAPWEESPRKLVVSGRTALPLGMPPQPVAVPVALLSNDGSQMALEANAPSKILQGSLPSKRDIQPNTASTEQAASADVALDSTRRLKRPHQEDFVVEIDTIPLKRLRSSSSRQSTLGGDYEESFEPNKNDTLSSNKLVHVEQSVTSPALVDSEPVAPLVQPSAVVPFIGIPRERSPENSFIVQHPSSQERWAYSPSRLKFPVGVPEAQLIWNSEASSLANSGRRGCWVLPRAGRSTWDEVAHAIVEGKLPGCNACWESDEIYVYTNLDHAARVRTLIGKYVGGGKYIPKAADATNEQILAFRINEDVVCAS</sequence>
<feature type="compositionally biased region" description="Polar residues" evidence="1">
    <location>
        <begin position="366"/>
        <end position="380"/>
    </location>
</feature>
<feature type="compositionally biased region" description="Basic residues" evidence="1">
    <location>
        <begin position="689"/>
        <end position="699"/>
    </location>
</feature>
<feature type="region of interest" description="Disordered" evidence="1">
    <location>
        <begin position="1084"/>
        <end position="1112"/>
    </location>
</feature>
<feature type="compositionally biased region" description="Low complexity" evidence="1">
    <location>
        <begin position="599"/>
        <end position="609"/>
    </location>
</feature>
<feature type="compositionally biased region" description="Basic and acidic residues" evidence="1">
    <location>
        <begin position="399"/>
        <end position="414"/>
    </location>
</feature>
<feature type="compositionally biased region" description="Basic residues" evidence="1">
    <location>
        <begin position="876"/>
        <end position="888"/>
    </location>
</feature>
<accession>A0A139A773</accession>
<feature type="region of interest" description="Disordered" evidence="1">
    <location>
        <begin position="357"/>
        <end position="433"/>
    </location>
</feature>
<feature type="compositionally biased region" description="Pro residues" evidence="1">
    <location>
        <begin position="641"/>
        <end position="655"/>
    </location>
</feature>
<dbReference type="Proteomes" id="UP000070544">
    <property type="component" value="Unassembled WGS sequence"/>
</dbReference>
<feature type="compositionally biased region" description="Polar residues" evidence="1">
    <location>
        <begin position="661"/>
        <end position="670"/>
    </location>
</feature>
<feature type="region of interest" description="Disordered" evidence="1">
    <location>
        <begin position="1278"/>
        <end position="1299"/>
    </location>
</feature>
<evidence type="ECO:0000313" key="2">
    <source>
        <dbReference type="EMBL" id="KXS12193.1"/>
    </source>
</evidence>
<name>A0A139A773_GONPJ</name>
<gene>
    <name evidence="2" type="ORF">M427DRAFT_408644</name>
</gene>
<feature type="compositionally biased region" description="Polar residues" evidence="1">
    <location>
        <begin position="1150"/>
        <end position="1169"/>
    </location>
</feature>
<reference evidence="2 3" key="1">
    <citation type="journal article" date="2015" name="Genome Biol. Evol.">
        <title>Phylogenomic analyses indicate that early fungi evolved digesting cell walls of algal ancestors of land plants.</title>
        <authorList>
            <person name="Chang Y."/>
            <person name="Wang S."/>
            <person name="Sekimoto S."/>
            <person name="Aerts A.L."/>
            <person name="Choi C."/>
            <person name="Clum A."/>
            <person name="LaButti K.M."/>
            <person name="Lindquist E.A."/>
            <person name="Yee Ngan C."/>
            <person name="Ohm R.A."/>
            <person name="Salamov A.A."/>
            <person name="Grigoriev I.V."/>
            <person name="Spatafora J.W."/>
            <person name="Berbee M.L."/>
        </authorList>
    </citation>
    <scope>NUCLEOTIDE SEQUENCE [LARGE SCALE GENOMIC DNA]</scope>
    <source>
        <strain evidence="2 3">JEL478</strain>
    </source>
</reference>